<dbReference type="PROSITE" id="PS51186">
    <property type="entry name" value="GNAT"/>
    <property type="match status" value="1"/>
</dbReference>
<dbReference type="SUPFAM" id="SSF55729">
    <property type="entry name" value="Acyl-CoA N-acyltransferases (Nat)"/>
    <property type="match status" value="1"/>
</dbReference>
<dbReference type="PANTHER" id="PTHR43792">
    <property type="entry name" value="GNAT FAMILY, PUTATIVE (AFU_ORTHOLOGUE AFUA_3G00765)-RELATED-RELATED"/>
    <property type="match status" value="1"/>
</dbReference>
<evidence type="ECO:0000313" key="3">
    <source>
        <dbReference type="Proteomes" id="UP001164963"/>
    </source>
</evidence>
<dbReference type="EMBL" id="CP098740">
    <property type="protein sequence ID" value="UZK55477.1"/>
    <property type="molecule type" value="Genomic_DNA"/>
</dbReference>
<dbReference type="RefSeq" id="WP_265543176.1">
    <property type="nucleotide sequence ID" value="NZ_CP098740.1"/>
</dbReference>
<sequence>MTPSLRSERLVLEPYVPADEEAFVALFLDPRVSRWMGDGPWPEERYRTTFSRIFTHAYGTEGFDVWAVRQGGRTVGHAEIKPAEAVEGHELIYGLAPEAWGQGLGTELARTITAYGFEVLGLDQVYATVAEPNTASLAALRKVGFEHVRDITEEDGSTTLLLAAAR</sequence>
<dbReference type="PANTHER" id="PTHR43792:SF1">
    <property type="entry name" value="N-ACETYLTRANSFERASE DOMAIN-CONTAINING PROTEIN"/>
    <property type="match status" value="1"/>
</dbReference>
<protein>
    <submittedName>
        <fullName evidence="2">GNAT family N-acetyltransferase</fullName>
    </submittedName>
</protein>
<dbReference type="CDD" id="cd04301">
    <property type="entry name" value="NAT_SF"/>
    <property type="match status" value="1"/>
</dbReference>
<accession>A0ABY6PT69</accession>
<dbReference type="InterPro" id="IPR016181">
    <property type="entry name" value="Acyl_CoA_acyltransferase"/>
</dbReference>
<evidence type="ECO:0000259" key="1">
    <source>
        <dbReference type="PROSITE" id="PS51186"/>
    </source>
</evidence>
<reference evidence="2" key="1">
    <citation type="journal article" date="2022" name="Front. Microbiol.">
        <title>Mirubactin C rescues the lethal effect of cell wall biosynthesis mutations in Bacillus subtilis.</title>
        <authorList>
            <person name="Kepplinger B."/>
            <person name="Wen X."/>
            <person name="Tyler A.R."/>
            <person name="Kim B.Y."/>
            <person name="Brown J."/>
            <person name="Banks P."/>
            <person name="Dashti Y."/>
            <person name="Mackenzie E.S."/>
            <person name="Wills C."/>
            <person name="Kawai Y."/>
            <person name="Waldron K.J."/>
            <person name="Allenby N.E.E."/>
            <person name="Wu L.J."/>
            <person name="Hall M.J."/>
            <person name="Errington J."/>
        </authorList>
    </citation>
    <scope>NUCLEOTIDE SEQUENCE</scope>
    <source>
        <strain evidence="2">MDA8-470</strain>
    </source>
</reference>
<evidence type="ECO:0000313" key="2">
    <source>
        <dbReference type="EMBL" id="UZK55477.1"/>
    </source>
</evidence>
<gene>
    <name evidence="2" type="ORF">NEH16_16300</name>
</gene>
<dbReference type="Pfam" id="PF13302">
    <property type="entry name" value="Acetyltransf_3"/>
    <property type="match status" value="1"/>
</dbReference>
<dbReference type="Gene3D" id="3.40.630.30">
    <property type="match status" value="1"/>
</dbReference>
<dbReference type="InterPro" id="IPR051531">
    <property type="entry name" value="N-acetyltransferase"/>
</dbReference>
<dbReference type="Proteomes" id="UP001164963">
    <property type="component" value="Chromosome"/>
</dbReference>
<feature type="domain" description="N-acetyltransferase" evidence="1">
    <location>
        <begin position="10"/>
        <end position="166"/>
    </location>
</feature>
<organism evidence="2 3">
    <name type="scientific">Streptomyces drozdowiczii</name>
    <dbReference type="NCBI Taxonomy" id="202862"/>
    <lineage>
        <taxon>Bacteria</taxon>
        <taxon>Bacillati</taxon>
        <taxon>Actinomycetota</taxon>
        <taxon>Actinomycetes</taxon>
        <taxon>Kitasatosporales</taxon>
        <taxon>Streptomycetaceae</taxon>
        <taxon>Streptomyces</taxon>
    </lineage>
</organism>
<name>A0ABY6PT69_9ACTN</name>
<proteinExistence type="predicted"/>
<dbReference type="InterPro" id="IPR000182">
    <property type="entry name" value="GNAT_dom"/>
</dbReference>
<keyword evidence="3" id="KW-1185">Reference proteome</keyword>